<dbReference type="STRING" id="28034.BFX07_05115"/>
<evidence type="ECO:0000313" key="3">
    <source>
        <dbReference type="Proteomes" id="UP000192660"/>
    </source>
</evidence>
<evidence type="ECO:0000313" key="2">
    <source>
        <dbReference type="EMBL" id="SMC02672.1"/>
    </source>
</evidence>
<dbReference type="RefSeq" id="WP_020376580.1">
    <property type="nucleotide sequence ID" value="NZ_FWWY01000001.1"/>
</dbReference>
<accession>A0A1W1W8Z9</accession>
<evidence type="ECO:0000256" key="1">
    <source>
        <dbReference type="SAM" id="Phobius"/>
    </source>
</evidence>
<keyword evidence="1" id="KW-0472">Membrane</keyword>
<feature type="transmembrane region" description="Helical" evidence="1">
    <location>
        <begin position="12"/>
        <end position="34"/>
    </location>
</feature>
<dbReference type="Proteomes" id="UP000192660">
    <property type="component" value="Unassembled WGS sequence"/>
</dbReference>
<sequence length="61" mass="6802">MTMKWIKKVYGLFVDDPLLAVLSLIALAIVFLLAHIGLSRWSGLILFGLIAGSIMWSVRRS</sequence>
<gene>
    <name evidence="2" type="ORF">SAMN00768000_0705</name>
</gene>
<organism evidence="2 3">
    <name type="scientific">Sulfobacillus thermosulfidooxidans (strain DSM 9293 / VKM B-1269 / AT-1)</name>
    <dbReference type="NCBI Taxonomy" id="929705"/>
    <lineage>
        <taxon>Bacteria</taxon>
        <taxon>Bacillati</taxon>
        <taxon>Bacillota</taxon>
        <taxon>Clostridia</taxon>
        <taxon>Eubacteriales</taxon>
        <taxon>Clostridiales Family XVII. Incertae Sedis</taxon>
        <taxon>Sulfobacillus</taxon>
    </lineage>
</organism>
<protein>
    <submittedName>
        <fullName evidence="2">Uncharacterized protein</fullName>
    </submittedName>
</protein>
<reference evidence="3" key="1">
    <citation type="submission" date="2017-04" db="EMBL/GenBank/DDBJ databases">
        <authorList>
            <person name="Varghese N."/>
            <person name="Submissions S."/>
        </authorList>
    </citation>
    <scope>NUCLEOTIDE SEQUENCE [LARGE SCALE GENOMIC DNA]</scope>
    <source>
        <strain evidence="3">DSM 9293</strain>
    </source>
</reference>
<dbReference type="EMBL" id="FWWY01000001">
    <property type="protein sequence ID" value="SMC02672.1"/>
    <property type="molecule type" value="Genomic_DNA"/>
</dbReference>
<keyword evidence="3" id="KW-1185">Reference proteome</keyword>
<proteinExistence type="predicted"/>
<keyword evidence="1" id="KW-1133">Transmembrane helix</keyword>
<keyword evidence="1" id="KW-0812">Transmembrane</keyword>
<dbReference type="AlphaFoldDB" id="A0A1W1W8Z9"/>
<name>A0A1W1W8Z9_SULTA</name>
<feature type="transmembrane region" description="Helical" evidence="1">
    <location>
        <begin position="40"/>
        <end position="58"/>
    </location>
</feature>